<keyword evidence="1" id="KW-0677">Repeat</keyword>
<feature type="repeat" description="Pumilio" evidence="2">
    <location>
        <begin position="373"/>
        <end position="409"/>
    </location>
</feature>
<dbReference type="KEGG" id="ptm:GSPATT00002524001"/>
<feature type="region of interest" description="Disordered" evidence="3">
    <location>
        <begin position="447"/>
        <end position="471"/>
    </location>
</feature>
<feature type="domain" description="PUM-HD" evidence="4">
    <location>
        <begin position="67"/>
        <end position="435"/>
    </location>
</feature>
<feature type="region of interest" description="Disordered" evidence="3">
    <location>
        <begin position="1"/>
        <end position="29"/>
    </location>
</feature>
<dbReference type="eggNOG" id="KOG1488">
    <property type="taxonomic scope" value="Eukaryota"/>
</dbReference>
<dbReference type="PANTHER" id="PTHR12537">
    <property type="entry name" value="RNA BINDING PROTEIN PUMILIO-RELATED"/>
    <property type="match status" value="1"/>
</dbReference>
<dbReference type="PANTHER" id="PTHR12537:SF12">
    <property type="entry name" value="MATERNAL PROTEIN PUMILIO"/>
    <property type="match status" value="1"/>
</dbReference>
<dbReference type="PROSITE" id="PS50302">
    <property type="entry name" value="PUM"/>
    <property type="match status" value="2"/>
</dbReference>
<dbReference type="SUPFAM" id="SSF48371">
    <property type="entry name" value="ARM repeat"/>
    <property type="match status" value="1"/>
</dbReference>
<name>A0DQ07_PARTE</name>
<dbReference type="PROSITE" id="PS50303">
    <property type="entry name" value="PUM_HD"/>
    <property type="match status" value="1"/>
</dbReference>
<reference evidence="5 6" key="1">
    <citation type="journal article" date="2006" name="Nature">
        <title>Global trends of whole-genome duplications revealed by the ciliate Paramecium tetraurelia.</title>
        <authorList>
            <consortium name="Genoscope"/>
            <person name="Aury J.-M."/>
            <person name="Jaillon O."/>
            <person name="Duret L."/>
            <person name="Noel B."/>
            <person name="Jubin C."/>
            <person name="Porcel B.M."/>
            <person name="Segurens B."/>
            <person name="Daubin V."/>
            <person name="Anthouard V."/>
            <person name="Aiach N."/>
            <person name="Arnaiz O."/>
            <person name="Billaut A."/>
            <person name="Beisson J."/>
            <person name="Blanc I."/>
            <person name="Bouhouche K."/>
            <person name="Camara F."/>
            <person name="Duharcourt S."/>
            <person name="Guigo R."/>
            <person name="Gogendeau D."/>
            <person name="Katinka M."/>
            <person name="Keller A.-M."/>
            <person name="Kissmehl R."/>
            <person name="Klotz C."/>
            <person name="Koll F."/>
            <person name="Le Moue A."/>
            <person name="Lepere C."/>
            <person name="Malinsky S."/>
            <person name="Nowacki M."/>
            <person name="Nowak J.K."/>
            <person name="Plattner H."/>
            <person name="Poulain J."/>
            <person name="Ruiz F."/>
            <person name="Serrano V."/>
            <person name="Zagulski M."/>
            <person name="Dessen P."/>
            <person name="Betermier M."/>
            <person name="Weissenbach J."/>
            <person name="Scarpelli C."/>
            <person name="Schachter V."/>
            <person name="Sperling L."/>
            <person name="Meyer E."/>
            <person name="Cohen J."/>
            <person name="Wincker P."/>
        </authorList>
    </citation>
    <scope>NUCLEOTIDE SEQUENCE [LARGE SCALE GENOMIC DNA]</scope>
    <source>
        <strain evidence="5 6">Stock d4-2</strain>
    </source>
</reference>
<evidence type="ECO:0000259" key="4">
    <source>
        <dbReference type="PROSITE" id="PS50303"/>
    </source>
</evidence>
<sequence length="568" mass="67416">MAQPYVPQEFNKEEEELKCHPSQSGSTATPTLFENTNATKAFSAAFFEDQLLDKEGYYHFYVLIDDLFDEINQQLDQVLINDSQRPSLVSAFQADMSSYLSHEKLTKNSRKMQLEYQNANLKEKEYVFNTFVKAEIENISLDKYQHFLLEKILEVGLLQHKNIILDRLFQSINKLIKDLYACKVIQKGLEVMIQNPQDYPYQLDNYLNFIHSDNSQMRRLYVDKIANQIIQKSLEVLEGNHLLKLLQVLSKYILNNNHEKFELSIDQYGCLIVNKIIDIYPKQFDIQTKTLCNDIIIRAIHNSSGLTRRQYANYIIQSILEKGQEIHKRLLMDQYLIKDFMPMSMDKYGSNVAEKVIVYGGSQWRTRLWEEVSISESSFKKLVNDQFANYPIQRLFEYLDQTLRQEYLALLNRLSDNNQLNNHGQIVLKFALANQNVKKYTQKIIQNDKNQQNKNKQKKQNPQSQSSRQNISNNNIQKQQLFENGLKQAQQQQMQQQFQVAMMQQMMYYQQQQQLLLQQMPQLYYQDQTYLNYGTMTQEQQMQMFYWQQQQQQQQQQQIFNPNMKNGQ</sequence>
<dbReference type="InParanoid" id="A0DQ07"/>
<keyword evidence="6" id="KW-1185">Reference proteome</keyword>
<dbReference type="SMART" id="SM00025">
    <property type="entry name" value="Pumilio"/>
    <property type="match status" value="7"/>
</dbReference>
<dbReference type="RefSeq" id="XP_001452521.1">
    <property type="nucleotide sequence ID" value="XM_001452484.1"/>
</dbReference>
<dbReference type="InterPro" id="IPR011989">
    <property type="entry name" value="ARM-like"/>
</dbReference>
<dbReference type="AlphaFoldDB" id="A0DQ07"/>
<dbReference type="InterPro" id="IPR033133">
    <property type="entry name" value="PUM-HD"/>
</dbReference>
<accession>A0DQ07</accession>
<dbReference type="HOGENOM" id="CLU_480190_0_0_1"/>
<dbReference type="EMBL" id="CT868540">
    <property type="protein sequence ID" value="CAK85124.1"/>
    <property type="molecule type" value="Genomic_DNA"/>
</dbReference>
<proteinExistence type="predicted"/>
<gene>
    <name evidence="5" type="ORF">GSPATT00002524001</name>
</gene>
<evidence type="ECO:0000313" key="5">
    <source>
        <dbReference type="EMBL" id="CAK85124.1"/>
    </source>
</evidence>
<dbReference type="STRING" id="5888.A0DQ07"/>
<dbReference type="InterPro" id="IPR001313">
    <property type="entry name" value="Pumilio_RNA-bd_rpt"/>
</dbReference>
<dbReference type="GO" id="GO:0010608">
    <property type="term" value="P:post-transcriptional regulation of gene expression"/>
    <property type="evidence" value="ECO:0000318"/>
    <property type="project" value="GO_Central"/>
</dbReference>
<evidence type="ECO:0000256" key="2">
    <source>
        <dbReference type="PROSITE-ProRule" id="PRU00317"/>
    </source>
</evidence>
<organism evidence="5 6">
    <name type="scientific">Paramecium tetraurelia</name>
    <dbReference type="NCBI Taxonomy" id="5888"/>
    <lineage>
        <taxon>Eukaryota</taxon>
        <taxon>Sar</taxon>
        <taxon>Alveolata</taxon>
        <taxon>Ciliophora</taxon>
        <taxon>Intramacronucleata</taxon>
        <taxon>Oligohymenophorea</taxon>
        <taxon>Peniculida</taxon>
        <taxon>Parameciidae</taxon>
        <taxon>Paramecium</taxon>
    </lineage>
</organism>
<dbReference type="InterPro" id="IPR016024">
    <property type="entry name" value="ARM-type_fold"/>
</dbReference>
<evidence type="ECO:0000256" key="1">
    <source>
        <dbReference type="ARBA" id="ARBA00022737"/>
    </source>
</evidence>
<dbReference type="Proteomes" id="UP000000600">
    <property type="component" value="Unassembled WGS sequence"/>
</dbReference>
<dbReference type="OrthoDB" id="668540at2759"/>
<dbReference type="Pfam" id="PF00806">
    <property type="entry name" value="PUF"/>
    <property type="match status" value="5"/>
</dbReference>
<dbReference type="GeneID" id="5038306"/>
<feature type="repeat" description="Pumilio" evidence="2">
    <location>
        <begin position="335"/>
        <end position="370"/>
    </location>
</feature>
<dbReference type="OMA" id="SIDQYGC"/>
<evidence type="ECO:0000256" key="3">
    <source>
        <dbReference type="SAM" id="MobiDB-lite"/>
    </source>
</evidence>
<dbReference type="Gene3D" id="1.25.10.10">
    <property type="entry name" value="Leucine-rich Repeat Variant"/>
    <property type="match status" value="1"/>
</dbReference>
<protein>
    <recommendedName>
        <fullName evidence="4">PUM-HD domain-containing protein</fullName>
    </recommendedName>
</protein>
<dbReference type="GO" id="GO:0003729">
    <property type="term" value="F:mRNA binding"/>
    <property type="evidence" value="ECO:0000318"/>
    <property type="project" value="GO_Central"/>
</dbReference>
<evidence type="ECO:0000313" key="6">
    <source>
        <dbReference type="Proteomes" id="UP000000600"/>
    </source>
</evidence>
<dbReference type="GO" id="GO:0005737">
    <property type="term" value="C:cytoplasm"/>
    <property type="evidence" value="ECO:0000318"/>
    <property type="project" value="GO_Central"/>
</dbReference>